<dbReference type="PROSITE" id="PS51485">
    <property type="entry name" value="PHYTOCYANIN"/>
    <property type="match status" value="1"/>
</dbReference>
<dbReference type="eggNOG" id="ENOG502RZSF">
    <property type="taxonomic scope" value="Eukaryota"/>
</dbReference>
<dbReference type="AlphaFoldDB" id="A0A1U8AXP5"/>
<dbReference type="KEGG" id="nnu:104605168"/>
<keyword evidence="2" id="KW-0336">GPI-anchor</keyword>
<evidence type="ECO:0000256" key="9">
    <source>
        <dbReference type="ARBA" id="ARBA00037868"/>
    </source>
</evidence>
<dbReference type="RefSeq" id="XP_010268107.1">
    <property type="nucleotide sequence ID" value="XM_010269805.1"/>
</dbReference>
<dbReference type="Proteomes" id="UP000189703">
    <property type="component" value="Unplaced"/>
</dbReference>
<accession>A0A1U8AXP5</accession>
<dbReference type="OMA" id="PADYLNC"/>
<comment type="similarity">
    <text evidence="8">Belongs to the early nodulin-like (ENODL) family.</text>
</comment>
<evidence type="ECO:0000256" key="1">
    <source>
        <dbReference type="ARBA" id="ARBA00004589"/>
    </source>
</evidence>
<dbReference type="InterPro" id="IPR008972">
    <property type="entry name" value="Cupredoxin"/>
</dbReference>
<dbReference type="InterPro" id="IPR003245">
    <property type="entry name" value="Phytocyanin_dom"/>
</dbReference>
<dbReference type="GO" id="GO:0005886">
    <property type="term" value="C:plasma membrane"/>
    <property type="evidence" value="ECO:0000318"/>
    <property type="project" value="GO_Central"/>
</dbReference>
<reference evidence="11" key="1">
    <citation type="submission" date="2025-08" db="UniProtKB">
        <authorList>
            <consortium name="RefSeq"/>
        </authorList>
    </citation>
    <scope>IDENTIFICATION</scope>
</reference>
<comment type="subcellular location">
    <subcellularLocation>
        <location evidence="9">Endomembrane system</location>
        <topology evidence="9">Lipid-anchor</topology>
    </subcellularLocation>
    <subcellularLocation>
        <location evidence="1">Membrane</location>
        <topology evidence="1">Lipid-anchor</topology>
        <topology evidence="1">GPI-anchor</topology>
    </subcellularLocation>
</comment>
<dbReference type="PANTHER" id="PTHR33021">
    <property type="entry name" value="BLUE COPPER PROTEIN"/>
    <property type="match status" value="1"/>
</dbReference>
<gene>
    <name evidence="11" type="primary">LOC104605168</name>
</gene>
<evidence type="ECO:0000256" key="5">
    <source>
        <dbReference type="ARBA" id="ARBA00023157"/>
    </source>
</evidence>
<evidence type="ECO:0000256" key="8">
    <source>
        <dbReference type="ARBA" id="ARBA00035011"/>
    </source>
</evidence>
<dbReference type="GO" id="GO:0098552">
    <property type="term" value="C:side of membrane"/>
    <property type="evidence" value="ECO:0007669"/>
    <property type="project" value="UniProtKB-KW"/>
</dbReference>
<evidence type="ECO:0000256" key="6">
    <source>
        <dbReference type="ARBA" id="ARBA00023180"/>
    </source>
</evidence>
<evidence type="ECO:0000256" key="4">
    <source>
        <dbReference type="ARBA" id="ARBA00023136"/>
    </source>
</evidence>
<dbReference type="SUPFAM" id="SSF49503">
    <property type="entry name" value="Cupredoxins"/>
    <property type="match status" value="1"/>
</dbReference>
<sequence>MIPLSLLPEANKVCNLMIFSCLTSFVFLAVVSVSAYQFQVGGERGWVKPTGNETESYDEWAARNRFHVGDSVYFKYQNDSVLVVNDIDYRDCNSSKPISKFDDGNTVYRLDRYGFFYFVSGVPGHCRSGQRLVIRVMVQNDGMEPPESAPPPRAGGGGVGINGSGSGSFELGPPTPNATARLSFTSYFMTALGGVVVILYLFM</sequence>
<organism evidence="10 11">
    <name type="scientific">Nelumbo nucifera</name>
    <name type="common">Sacred lotus</name>
    <dbReference type="NCBI Taxonomy" id="4432"/>
    <lineage>
        <taxon>Eukaryota</taxon>
        <taxon>Viridiplantae</taxon>
        <taxon>Streptophyta</taxon>
        <taxon>Embryophyta</taxon>
        <taxon>Tracheophyta</taxon>
        <taxon>Spermatophyta</taxon>
        <taxon>Magnoliopsida</taxon>
        <taxon>Proteales</taxon>
        <taxon>Nelumbonaceae</taxon>
        <taxon>Nelumbo</taxon>
    </lineage>
</organism>
<protein>
    <submittedName>
        <fullName evidence="11">Early nodulin-like protein 2</fullName>
    </submittedName>
</protein>
<dbReference type="Gene3D" id="2.60.40.420">
    <property type="entry name" value="Cupredoxins - blue copper proteins"/>
    <property type="match status" value="1"/>
</dbReference>
<evidence type="ECO:0000313" key="10">
    <source>
        <dbReference type="Proteomes" id="UP000189703"/>
    </source>
</evidence>
<keyword evidence="5" id="KW-1015">Disulfide bond</keyword>
<dbReference type="InterPro" id="IPR039391">
    <property type="entry name" value="Phytocyanin-like"/>
</dbReference>
<dbReference type="Pfam" id="PF02298">
    <property type="entry name" value="Cu_bind_like"/>
    <property type="match status" value="1"/>
</dbReference>
<dbReference type="PANTHER" id="PTHR33021:SF14">
    <property type="entry name" value="OS01G0272700 PROTEIN"/>
    <property type="match status" value="1"/>
</dbReference>
<dbReference type="InterPro" id="IPR041846">
    <property type="entry name" value="ENL_dom"/>
</dbReference>
<keyword evidence="10" id="KW-1185">Reference proteome</keyword>
<proteinExistence type="inferred from homology"/>
<keyword evidence="3" id="KW-0732">Signal</keyword>
<dbReference type="FunFam" id="2.60.40.420:FF:000010">
    <property type="entry name" value="Early nodulin-like protein 1"/>
    <property type="match status" value="1"/>
</dbReference>
<evidence type="ECO:0000313" key="11">
    <source>
        <dbReference type="RefSeq" id="XP_010268107.1"/>
    </source>
</evidence>
<evidence type="ECO:0000256" key="7">
    <source>
        <dbReference type="ARBA" id="ARBA00023288"/>
    </source>
</evidence>
<dbReference type="OrthoDB" id="959565at2759"/>
<keyword evidence="7" id="KW-0449">Lipoprotein</keyword>
<evidence type="ECO:0000256" key="2">
    <source>
        <dbReference type="ARBA" id="ARBA00022622"/>
    </source>
</evidence>
<dbReference type="GO" id="GO:0012505">
    <property type="term" value="C:endomembrane system"/>
    <property type="evidence" value="ECO:0007669"/>
    <property type="project" value="UniProtKB-SubCell"/>
</dbReference>
<keyword evidence="4" id="KW-0472">Membrane</keyword>
<evidence type="ECO:0000256" key="3">
    <source>
        <dbReference type="ARBA" id="ARBA00022729"/>
    </source>
</evidence>
<dbReference type="CDD" id="cd11019">
    <property type="entry name" value="OsENODL1_like"/>
    <property type="match status" value="1"/>
</dbReference>
<name>A0A1U8AXP5_NELNU</name>
<dbReference type="GeneID" id="104605168"/>
<dbReference type="GO" id="GO:0009055">
    <property type="term" value="F:electron transfer activity"/>
    <property type="evidence" value="ECO:0007669"/>
    <property type="project" value="InterPro"/>
</dbReference>
<keyword evidence="6" id="KW-0325">Glycoprotein</keyword>